<evidence type="ECO:0000313" key="3">
    <source>
        <dbReference type="Proteomes" id="UP000192578"/>
    </source>
</evidence>
<gene>
    <name evidence="2" type="ORF">BV898_15229</name>
</gene>
<organism evidence="2 3">
    <name type="scientific">Hypsibius exemplaris</name>
    <name type="common">Freshwater tardigrade</name>
    <dbReference type="NCBI Taxonomy" id="2072580"/>
    <lineage>
        <taxon>Eukaryota</taxon>
        <taxon>Metazoa</taxon>
        <taxon>Ecdysozoa</taxon>
        <taxon>Tardigrada</taxon>
        <taxon>Eutardigrada</taxon>
        <taxon>Parachela</taxon>
        <taxon>Hypsibioidea</taxon>
        <taxon>Hypsibiidae</taxon>
        <taxon>Hypsibius</taxon>
    </lineage>
</organism>
<protein>
    <submittedName>
        <fullName evidence="2">Uncharacterized protein</fullName>
    </submittedName>
</protein>
<sequence length="97" mass="10730">MDDRRTGRATEPFENGGGPANKNGGPSDENDGGRDEASKNLRTGLEEKGRKDRRRTLSKRMGDGNVEEENEQDGSSKRMTDNTNGPSKKNDGLYQRM</sequence>
<accession>A0A9X6RK78</accession>
<feature type="compositionally biased region" description="Basic and acidic residues" evidence="1">
    <location>
        <begin position="31"/>
        <end position="50"/>
    </location>
</feature>
<dbReference type="EMBL" id="MTYJ01000200">
    <property type="protein sequence ID" value="OWA50720.1"/>
    <property type="molecule type" value="Genomic_DNA"/>
</dbReference>
<reference evidence="3" key="1">
    <citation type="submission" date="2017-01" db="EMBL/GenBank/DDBJ databases">
        <title>Comparative genomics of anhydrobiosis in the tardigrade Hypsibius dujardini.</title>
        <authorList>
            <person name="Yoshida Y."/>
            <person name="Koutsovoulos G."/>
            <person name="Laetsch D."/>
            <person name="Stevens L."/>
            <person name="Kumar S."/>
            <person name="Horikawa D."/>
            <person name="Ishino K."/>
            <person name="Komine S."/>
            <person name="Tomita M."/>
            <person name="Blaxter M."/>
            <person name="Arakawa K."/>
        </authorList>
    </citation>
    <scope>NUCLEOTIDE SEQUENCE [LARGE SCALE GENOMIC DNA]</scope>
    <source>
        <strain evidence="3">Z151</strain>
    </source>
</reference>
<name>A0A9X6RK78_HYPEX</name>
<proteinExistence type="predicted"/>
<comment type="caution">
    <text evidence="2">The sequence shown here is derived from an EMBL/GenBank/DDBJ whole genome shotgun (WGS) entry which is preliminary data.</text>
</comment>
<evidence type="ECO:0000313" key="2">
    <source>
        <dbReference type="EMBL" id="OWA50720.1"/>
    </source>
</evidence>
<evidence type="ECO:0000256" key="1">
    <source>
        <dbReference type="SAM" id="MobiDB-lite"/>
    </source>
</evidence>
<dbReference type="AlphaFoldDB" id="A0A9X6RK78"/>
<keyword evidence="3" id="KW-1185">Reference proteome</keyword>
<dbReference type="Proteomes" id="UP000192578">
    <property type="component" value="Unassembled WGS sequence"/>
</dbReference>
<feature type="region of interest" description="Disordered" evidence="1">
    <location>
        <begin position="1"/>
        <end position="97"/>
    </location>
</feature>